<name>A0A382AXF9_9ZZZZ</name>
<dbReference type="EMBL" id="UINC01027059">
    <property type="protein sequence ID" value="SVB05647.1"/>
    <property type="molecule type" value="Genomic_DNA"/>
</dbReference>
<evidence type="ECO:0000259" key="1">
    <source>
        <dbReference type="Pfam" id="PF00535"/>
    </source>
</evidence>
<dbReference type="PANTHER" id="PTHR43685:SF2">
    <property type="entry name" value="GLYCOSYLTRANSFERASE 2-LIKE DOMAIN-CONTAINING PROTEIN"/>
    <property type="match status" value="1"/>
</dbReference>
<feature type="domain" description="Glycosyltransferase 2-like" evidence="1">
    <location>
        <begin position="3"/>
        <end position="121"/>
    </location>
</feature>
<accession>A0A382AXF9</accession>
<dbReference type="SUPFAM" id="SSF53448">
    <property type="entry name" value="Nucleotide-diphospho-sugar transferases"/>
    <property type="match status" value="1"/>
</dbReference>
<dbReference type="InterPro" id="IPR029044">
    <property type="entry name" value="Nucleotide-diphossugar_trans"/>
</dbReference>
<dbReference type="AlphaFoldDB" id="A0A382AXF9"/>
<dbReference type="InterPro" id="IPR001173">
    <property type="entry name" value="Glyco_trans_2-like"/>
</dbReference>
<reference evidence="2" key="1">
    <citation type="submission" date="2018-05" db="EMBL/GenBank/DDBJ databases">
        <authorList>
            <person name="Lanie J.A."/>
            <person name="Ng W.-L."/>
            <person name="Kazmierczak K.M."/>
            <person name="Andrzejewski T.M."/>
            <person name="Davidsen T.M."/>
            <person name="Wayne K.J."/>
            <person name="Tettelin H."/>
            <person name="Glass J.I."/>
            <person name="Rusch D."/>
            <person name="Podicherti R."/>
            <person name="Tsui H.-C.T."/>
            <person name="Winkler M.E."/>
        </authorList>
    </citation>
    <scope>NUCLEOTIDE SEQUENCE</scope>
</reference>
<evidence type="ECO:0000313" key="2">
    <source>
        <dbReference type="EMBL" id="SVB05647.1"/>
    </source>
</evidence>
<dbReference type="CDD" id="cd00761">
    <property type="entry name" value="Glyco_tranf_GTA_type"/>
    <property type="match status" value="1"/>
</dbReference>
<gene>
    <name evidence="2" type="ORF">METZ01_LOCUS158501</name>
</gene>
<protein>
    <recommendedName>
        <fullName evidence="1">Glycosyltransferase 2-like domain-containing protein</fullName>
    </recommendedName>
</protein>
<dbReference type="Pfam" id="PF00535">
    <property type="entry name" value="Glycos_transf_2"/>
    <property type="match status" value="1"/>
</dbReference>
<dbReference type="Gene3D" id="3.90.550.10">
    <property type="entry name" value="Spore Coat Polysaccharide Biosynthesis Protein SpsA, Chain A"/>
    <property type="match status" value="1"/>
</dbReference>
<dbReference type="InterPro" id="IPR050834">
    <property type="entry name" value="Glycosyltransf_2"/>
</dbReference>
<dbReference type="PANTHER" id="PTHR43685">
    <property type="entry name" value="GLYCOSYLTRANSFERASE"/>
    <property type="match status" value="1"/>
</dbReference>
<sequence length="324" mass="36919">MVSVGIPVFNGERTVREALESVLAQTHENLEVLVYNNGSTDGTEAVVLAIERDDPRVKYQAGNINLGSPHSFSETFRMSSGPYFMWLAADDRIEDSFVESGVTLLESDPNIGVSAPVVIAHLESHDDPVYEVRVQGFEPDVPVFTKLVRTIRQLPVTCIYGLFRSEVLRTSELPISVYMADVAFMQEVALRTAIVCNPNQHLDYMMPTKWKTPEEEYSQYAGENLTPRPAVPALLLLRERIRRLRGVARTRRQWVTYSVFVAGAEMWRLGWRALWCLARKVFSRRALRALGTAFYWWRLHPGYTTVLDQEAFERRIVLPVLGLK</sequence>
<organism evidence="2">
    <name type="scientific">marine metagenome</name>
    <dbReference type="NCBI Taxonomy" id="408172"/>
    <lineage>
        <taxon>unclassified sequences</taxon>
        <taxon>metagenomes</taxon>
        <taxon>ecological metagenomes</taxon>
    </lineage>
</organism>
<proteinExistence type="predicted"/>